<dbReference type="Gene3D" id="3.40.50.10190">
    <property type="entry name" value="BRCT domain"/>
    <property type="match status" value="1"/>
</dbReference>
<dbReference type="InterPro" id="IPR003583">
    <property type="entry name" value="Hlx-hairpin-Hlx_DNA-bd_motif"/>
</dbReference>
<evidence type="ECO:0000256" key="15">
    <source>
        <dbReference type="ARBA" id="ARBA00023239"/>
    </source>
</evidence>
<evidence type="ECO:0000256" key="3">
    <source>
        <dbReference type="ARBA" id="ARBA00008323"/>
    </source>
</evidence>
<dbReference type="SUPFAM" id="SSF81585">
    <property type="entry name" value="PsbU/PolX domain-like"/>
    <property type="match status" value="1"/>
</dbReference>
<dbReference type="GO" id="GO:0005634">
    <property type="term" value="C:nucleus"/>
    <property type="evidence" value="ECO:0007669"/>
    <property type="project" value="UniProtKB-SubCell"/>
</dbReference>
<keyword evidence="5" id="KW-0237">DNA synthesis</keyword>
<dbReference type="GO" id="GO:0003677">
    <property type="term" value="F:DNA binding"/>
    <property type="evidence" value="ECO:0007669"/>
    <property type="project" value="UniProtKB-KW"/>
</dbReference>
<keyword evidence="8" id="KW-0235">DNA replication</keyword>
<feature type="region of interest" description="Disordered" evidence="19">
    <location>
        <begin position="113"/>
        <end position="140"/>
    </location>
</feature>
<keyword evidence="7" id="KW-0548">Nucleotidyltransferase</keyword>
<keyword evidence="14" id="KW-0234">DNA repair</keyword>
<feature type="active site" description="Nucleophile; Schiff-base intermediate with DNA; for 5'-dRP lyase activity" evidence="18">
    <location>
        <position position="249"/>
    </location>
</feature>
<keyword evidence="22" id="KW-1185">Reference proteome</keyword>
<dbReference type="PRINTS" id="PR00869">
    <property type="entry name" value="DNAPOLX"/>
</dbReference>
<dbReference type="Pfam" id="PF10391">
    <property type="entry name" value="DNA_pol_lambd_f"/>
    <property type="match status" value="1"/>
</dbReference>
<feature type="non-terminal residue" evidence="21">
    <location>
        <position position="1"/>
    </location>
</feature>
<comment type="caution">
    <text evidence="21">The sequence shown here is derived from an EMBL/GenBank/DDBJ whole genome shotgun (WGS) entry which is preliminary data.</text>
</comment>
<dbReference type="EMBL" id="JARJCN010000007">
    <property type="protein sequence ID" value="KAJ7099570.1"/>
    <property type="molecule type" value="Genomic_DNA"/>
</dbReference>
<protein>
    <recommendedName>
        <fullName evidence="4">DNA-directed DNA polymerase</fullName>
        <ecNumber evidence="4">2.7.7.7</ecNumber>
    </recommendedName>
</protein>
<keyword evidence="9" id="KW-0479">Metal-binding</keyword>
<dbReference type="InterPro" id="IPR028207">
    <property type="entry name" value="DNA_pol_B_palm_palm"/>
</dbReference>
<evidence type="ECO:0000256" key="2">
    <source>
        <dbReference type="ARBA" id="ARBA00004123"/>
    </source>
</evidence>
<dbReference type="Pfam" id="PF14791">
    <property type="entry name" value="DNA_pol_B_thumb"/>
    <property type="match status" value="1"/>
</dbReference>
<dbReference type="InterPro" id="IPR029398">
    <property type="entry name" value="PolB_thumb"/>
</dbReference>
<dbReference type="SUPFAM" id="SSF52113">
    <property type="entry name" value="BRCT domain"/>
    <property type="match status" value="1"/>
</dbReference>
<dbReference type="InterPro" id="IPR019843">
    <property type="entry name" value="DNA_pol-X_BS"/>
</dbReference>
<evidence type="ECO:0000313" key="22">
    <source>
        <dbReference type="Proteomes" id="UP001222325"/>
    </source>
</evidence>
<dbReference type="InterPro" id="IPR018944">
    <property type="entry name" value="DNA_pol_lambd_fingers_domain"/>
</dbReference>
<dbReference type="SUPFAM" id="SSF81301">
    <property type="entry name" value="Nucleotidyltransferase"/>
    <property type="match status" value="1"/>
</dbReference>
<organism evidence="21 22">
    <name type="scientific">Mycena belliarum</name>
    <dbReference type="NCBI Taxonomy" id="1033014"/>
    <lineage>
        <taxon>Eukaryota</taxon>
        <taxon>Fungi</taxon>
        <taxon>Dikarya</taxon>
        <taxon>Basidiomycota</taxon>
        <taxon>Agaricomycotina</taxon>
        <taxon>Agaricomycetes</taxon>
        <taxon>Agaricomycetidae</taxon>
        <taxon>Agaricales</taxon>
        <taxon>Marasmiineae</taxon>
        <taxon>Mycenaceae</taxon>
        <taxon>Mycena</taxon>
    </lineage>
</organism>
<name>A0AAD6UGJ0_9AGAR</name>
<dbReference type="InterPro" id="IPR010996">
    <property type="entry name" value="HHH_MUS81"/>
</dbReference>
<evidence type="ECO:0000256" key="1">
    <source>
        <dbReference type="ARBA" id="ARBA00001946"/>
    </source>
</evidence>
<dbReference type="Pfam" id="PF14716">
    <property type="entry name" value="HHH_8"/>
    <property type="match status" value="1"/>
</dbReference>
<evidence type="ECO:0000256" key="13">
    <source>
        <dbReference type="ARBA" id="ARBA00023125"/>
    </source>
</evidence>
<evidence type="ECO:0000256" key="9">
    <source>
        <dbReference type="ARBA" id="ARBA00022723"/>
    </source>
</evidence>
<dbReference type="InterPro" id="IPR002054">
    <property type="entry name" value="DNA-dir_DNA_pol_X"/>
</dbReference>
<evidence type="ECO:0000256" key="4">
    <source>
        <dbReference type="ARBA" id="ARBA00012417"/>
    </source>
</evidence>
<evidence type="ECO:0000256" key="19">
    <source>
        <dbReference type="SAM" id="MobiDB-lite"/>
    </source>
</evidence>
<evidence type="ECO:0000259" key="20">
    <source>
        <dbReference type="PROSITE" id="PS50172"/>
    </source>
</evidence>
<gene>
    <name evidence="21" type="ORF">B0H15DRAFT_771111</name>
</gene>
<dbReference type="SUPFAM" id="SSF47802">
    <property type="entry name" value="DNA polymerase beta, N-terminal domain-like"/>
    <property type="match status" value="1"/>
</dbReference>
<dbReference type="PROSITE" id="PS50172">
    <property type="entry name" value="BRCT"/>
    <property type="match status" value="1"/>
</dbReference>
<dbReference type="InterPro" id="IPR001357">
    <property type="entry name" value="BRCT_dom"/>
</dbReference>
<keyword evidence="15" id="KW-0456">Lyase</keyword>
<evidence type="ECO:0000313" key="21">
    <source>
        <dbReference type="EMBL" id="KAJ7099570.1"/>
    </source>
</evidence>
<dbReference type="InterPro" id="IPR001726">
    <property type="entry name" value="TdT/Mu"/>
</dbReference>
<dbReference type="Gene3D" id="3.30.210.10">
    <property type="entry name" value="DNA polymerase, thumb domain"/>
    <property type="match status" value="1"/>
</dbReference>
<keyword evidence="10" id="KW-0227">DNA damage</keyword>
<accession>A0AAD6UGJ0</accession>
<feature type="domain" description="BRCT" evidence="20">
    <location>
        <begin position="52"/>
        <end position="104"/>
    </location>
</feature>
<dbReference type="PANTHER" id="PTHR11276">
    <property type="entry name" value="DNA POLYMERASE TYPE-X FAMILY MEMBER"/>
    <property type="match status" value="1"/>
</dbReference>
<dbReference type="InterPro" id="IPR037160">
    <property type="entry name" value="DNA_Pol_thumb_sf"/>
</dbReference>
<comment type="similarity">
    <text evidence="3">Belongs to the DNA polymerase type-X family.</text>
</comment>
<dbReference type="PANTHER" id="PTHR11276:SF28">
    <property type="entry name" value="DNA POLYMERASE LAMBDA"/>
    <property type="match status" value="1"/>
</dbReference>
<dbReference type="Pfam" id="PF14792">
    <property type="entry name" value="DNA_pol_B_palm"/>
    <property type="match status" value="1"/>
</dbReference>
<keyword evidence="11" id="KW-0460">Magnesium</keyword>
<dbReference type="SMART" id="SM00278">
    <property type="entry name" value="HhH1"/>
    <property type="match status" value="2"/>
</dbReference>
<evidence type="ECO:0000256" key="12">
    <source>
        <dbReference type="ARBA" id="ARBA00022932"/>
    </source>
</evidence>
<proteinExistence type="inferred from homology"/>
<comment type="subcellular location">
    <subcellularLocation>
        <location evidence="2">Nucleus</location>
    </subcellularLocation>
</comment>
<keyword evidence="12" id="KW-0239">DNA-directed DNA polymerase</keyword>
<evidence type="ECO:0000256" key="5">
    <source>
        <dbReference type="ARBA" id="ARBA00022634"/>
    </source>
</evidence>
<evidence type="ECO:0000256" key="14">
    <source>
        <dbReference type="ARBA" id="ARBA00023204"/>
    </source>
</evidence>
<evidence type="ECO:0000256" key="16">
    <source>
        <dbReference type="ARBA" id="ARBA00023242"/>
    </source>
</evidence>
<keyword evidence="6" id="KW-0808">Transferase</keyword>
<dbReference type="CDD" id="cd00141">
    <property type="entry name" value="NT_POLXc"/>
    <property type="match status" value="1"/>
</dbReference>
<dbReference type="Gene3D" id="1.10.150.110">
    <property type="entry name" value="DNA polymerase beta, N-terminal domain-like"/>
    <property type="match status" value="1"/>
</dbReference>
<dbReference type="Gene3D" id="1.10.150.20">
    <property type="entry name" value="5' to 3' exonuclease, C-terminal subdomain"/>
    <property type="match status" value="1"/>
</dbReference>
<evidence type="ECO:0000256" key="10">
    <source>
        <dbReference type="ARBA" id="ARBA00022763"/>
    </source>
</evidence>
<evidence type="ECO:0000256" key="6">
    <source>
        <dbReference type="ARBA" id="ARBA00022679"/>
    </source>
</evidence>
<dbReference type="EC" id="2.7.7.7" evidence="4"/>
<dbReference type="GO" id="GO:0006260">
    <property type="term" value="P:DNA replication"/>
    <property type="evidence" value="ECO:0007669"/>
    <property type="project" value="UniProtKB-KW"/>
</dbReference>
<dbReference type="InterPro" id="IPR022312">
    <property type="entry name" value="DNA_pol_X"/>
</dbReference>
<keyword evidence="13" id="KW-0238">DNA-binding</keyword>
<reference evidence="21" key="1">
    <citation type="submission" date="2023-03" db="EMBL/GenBank/DDBJ databases">
        <title>Massive genome expansion in bonnet fungi (Mycena s.s.) driven by repeated elements and novel gene families across ecological guilds.</title>
        <authorList>
            <consortium name="Lawrence Berkeley National Laboratory"/>
            <person name="Harder C.B."/>
            <person name="Miyauchi S."/>
            <person name="Viragh M."/>
            <person name="Kuo A."/>
            <person name="Thoen E."/>
            <person name="Andreopoulos B."/>
            <person name="Lu D."/>
            <person name="Skrede I."/>
            <person name="Drula E."/>
            <person name="Henrissat B."/>
            <person name="Morin E."/>
            <person name="Kohler A."/>
            <person name="Barry K."/>
            <person name="LaButti K."/>
            <person name="Morin E."/>
            <person name="Salamov A."/>
            <person name="Lipzen A."/>
            <person name="Mereny Z."/>
            <person name="Hegedus B."/>
            <person name="Baldrian P."/>
            <person name="Stursova M."/>
            <person name="Weitz H."/>
            <person name="Taylor A."/>
            <person name="Grigoriev I.V."/>
            <person name="Nagy L.G."/>
            <person name="Martin F."/>
            <person name="Kauserud H."/>
        </authorList>
    </citation>
    <scope>NUCLEOTIDE SEQUENCE</scope>
    <source>
        <strain evidence="21">CBHHK173m</strain>
    </source>
</reference>
<evidence type="ECO:0000256" key="18">
    <source>
        <dbReference type="PIRSR" id="PIRSR622312-50"/>
    </source>
</evidence>
<comment type="cofactor">
    <cofactor evidence="1">
        <name>Mg(2+)</name>
        <dbReference type="ChEBI" id="CHEBI:18420"/>
    </cofactor>
</comment>
<dbReference type="InterPro" id="IPR043519">
    <property type="entry name" value="NT_sf"/>
</dbReference>
<evidence type="ECO:0000256" key="8">
    <source>
        <dbReference type="ARBA" id="ARBA00022705"/>
    </source>
</evidence>
<dbReference type="GO" id="GO:0006303">
    <property type="term" value="P:double-strand break repair via nonhomologous end joining"/>
    <property type="evidence" value="ECO:0007669"/>
    <property type="project" value="TreeGrafter"/>
</dbReference>
<comment type="catalytic activity">
    <reaction evidence="17">
        <text>DNA(n) + a 2'-deoxyribonucleoside 5'-triphosphate = DNA(n+1) + diphosphate</text>
        <dbReference type="Rhea" id="RHEA:22508"/>
        <dbReference type="Rhea" id="RHEA-COMP:17339"/>
        <dbReference type="Rhea" id="RHEA-COMP:17340"/>
        <dbReference type="ChEBI" id="CHEBI:33019"/>
        <dbReference type="ChEBI" id="CHEBI:61560"/>
        <dbReference type="ChEBI" id="CHEBI:173112"/>
        <dbReference type="EC" id="2.7.7.7"/>
    </reaction>
</comment>
<dbReference type="GO" id="GO:0016829">
    <property type="term" value="F:lyase activity"/>
    <property type="evidence" value="ECO:0007669"/>
    <property type="project" value="UniProtKB-KW"/>
</dbReference>
<dbReference type="GO" id="GO:0046872">
    <property type="term" value="F:metal ion binding"/>
    <property type="evidence" value="ECO:0007669"/>
    <property type="project" value="UniProtKB-KW"/>
</dbReference>
<dbReference type="Proteomes" id="UP001222325">
    <property type="component" value="Unassembled WGS sequence"/>
</dbReference>
<dbReference type="PROSITE" id="PS00522">
    <property type="entry name" value="DNA_POLYMERASE_X"/>
    <property type="match status" value="1"/>
</dbReference>
<dbReference type="InterPro" id="IPR036420">
    <property type="entry name" value="BRCT_dom_sf"/>
</dbReference>
<dbReference type="PRINTS" id="PR00871">
    <property type="entry name" value="DNAPOLXTDT"/>
</dbReference>
<dbReference type="InterPro" id="IPR027421">
    <property type="entry name" value="DNA_pol_lamdba_lyase_dom_sf"/>
</dbReference>
<keyword evidence="16" id="KW-0539">Nucleus</keyword>
<dbReference type="AlphaFoldDB" id="A0AAD6UGJ0"/>
<dbReference type="GO" id="GO:0003887">
    <property type="term" value="F:DNA-directed DNA polymerase activity"/>
    <property type="evidence" value="ECO:0007669"/>
    <property type="project" value="UniProtKB-KW"/>
</dbReference>
<evidence type="ECO:0000256" key="17">
    <source>
        <dbReference type="ARBA" id="ARBA00049244"/>
    </source>
</evidence>
<evidence type="ECO:0000256" key="7">
    <source>
        <dbReference type="ARBA" id="ARBA00022695"/>
    </source>
</evidence>
<sequence>SGVVKLHVLQAKLNPEDVAELFSLAERHNLAVLKSRTNASEEIELDLCSTPEESDIIITNVRMRRRLERHLQWDLAKHKAIVTPDWLRDSVEQRTILPCGDYAALRELHQTTVDNCPDSDDNDNGESGSSSSFVPPTESRQEIQLTHEVEDIGSPSFMPEEGLKKAPALTKAHYTNRHACLRKCPLICPNQALVQQLEVIRRSRELEGQDLSALSYERAISVPYPNVLNISRLAEVSTLPGIGEKILSKITEYVIHGEIRETQTIEFSSRFQSLSAFSAVYGIGPSTARKLYDSFGLRTVEDLEQHYTSLDAIPSQDGKESKINTPAPFLSIKSALSLRTDLDQKIPRSEVELMHNIVMSELEKFQPGCLSTIVGGYRRGKPESNDVDIVITHPRLVSGTDQVKGLGERLVNQLYARGLITHVMHLTGFHLPNVLRTSHWDSLEKALTVFVLPPELAPKRIHRRLDLIFAAPEAYWTAITGWTGSKMFERDLRLWAKAECGLKFDSSGMHVLDLLITRRRDSKHYFPRTEQEVFHIMGLEWIDPTLRNADV</sequence>
<evidence type="ECO:0000256" key="11">
    <source>
        <dbReference type="ARBA" id="ARBA00022842"/>
    </source>
</evidence>
<dbReference type="SMART" id="SM00483">
    <property type="entry name" value="POLXc"/>
    <property type="match status" value="1"/>
</dbReference>
<dbReference type="FunFam" id="3.30.210.10:FF:000005">
    <property type="entry name" value="DNA polymerase IV"/>
    <property type="match status" value="1"/>
</dbReference>
<dbReference type="Gene3D" id="3.30.460.10">
    <property type="entry name" value="Beta Polymerase, domain 2"/>
    <property type="match status" value="1"/>
</dbReference>